<dbReference type="EMBL" id="OGVC01000049">
    <property type="protein sequence ID" value="SPC40131.1"/>
    <property type="molecule type" value="Genomic_DNA"/>
</dbReference>
<sequence length="202" mass="23542">MDRNQKKALTDQKIRTAFIMLLNEKGFANLNVSDITITAEISRGTFYLHYLDKFDLLEQIEQEILDDVQTLLQNNLDDIADPKITMPEAHDHLYNLFFKLITYGYQHRPLFISLMRPDVDVTFSDRLYQLVVTIFRGKNVLQTQASYSTEVPEDYAEVIVILGAFNIFKHWLLKENPETPTEVAEIILTSRFLSPYNLIHIN</sequence>
<organism evidence="4 5">
    <name type="scientific">Latilactobacillus fuchuensis</name>
    <dbReference type="NCBI Taxonomy" id="164393"/>
    <lineage>
        <taxon>Bacteria</taxon>
        <taxon>Bacillati</taxon>
        <taxon>Bacillota</taxon>
        <taxon>Bacilli</taxon>
        <taxon>Lactobacillales</taxon>
        <taxon>Lactobacillaceae</taxon>
        <taxon>Latilactobacillus</taxon>
    </lineage>
</organism>
<dbReference type="Pfam" id="PF14278">
    <property type="entry name" value="TetR_C_8"/>
    <property type="match status" value="1"/>
</dbReference>
<evidence type="ECO:0000313" key="5">
    <source>
        <dbReference type="Proteomes" id="UP000238739"/>
    </source>
</evidence>
<protein>
    <submittedName>
        <fullName evidence="4">Transcriptional regulator</fullName>
    </submittedName>
</protein>
<evidence type="ECO:0000259" key="3">
    <source>
        <dbReference type="PROSITE" id="PS50977"/>
    </source>
</evidence>
<evidence type="ECO:0000313" key="4">
    <source>
        <dbReference type="EMBL" id="SPC40131.1"/>
    </source>
</evidence>
<dbReference type="RefSeq" id="WP_106482919.1">
    <property type="nucleotide sequence ID" value="NZ_LT984417.1"/>
</dbReference>
<dbReference type="InterPro" id="IPR039532">
    <property type="entry name" value="TetR_C_Firmicutes"/>
</dbReference>
<reference evidence="4" key="1">
    <citation type="submission" date="2018-01" db="EMBL/GenBank/DDBJ databases">
        <authorList>
            <person name="Chaillou S."/>
        </authorList>
    </citation>
    <scope>NUCLEOTIDE SEQUENCE [LARGE SCALE GENOMIC DNA]</scope>
    <source>
        <strain evidence="4">MFPC41A2801</strain>
    </source>
</reference>
<gene>
    <name evidence="4" type="ORF">LFUMFP_70055</name>
</gene>
<dbReference type="GO" id="GO:0003677">
    <property type="term" value="F:DNA binding"/>
    <property type="evidence" value="ECO:0007669"/>
    <property type="project" value="UniProtKB-UniRule"/>
</dbReference>
<dbReference type="PANTHER" id="PTHR43479:SF7">
    <property type="entry name" value="TETR-FAMILY TRANSCRIPTIONAL REGULATOR"/>
    <property type="match status" value="1"/>
</dbReference>
<feature type="domain" description="HTH tetR-type" evidence="3">
    <location>
        <begin position="8"/>
        <end position="68"/>
    </location>
</feature>
<comment type="caution">
    <text evidence="4">The sequence shown here is derived from an EMBL/GenBank/DDBJ whole genome shotgun (WGS) entry which is preliminary data.</text>
</comment>
<evidence type="ECO:0000256" key="1">
    <source>
        <dbReference type="ARBA" id="ARBA00023125"/>
    </source>
</evidence>
<dbReference type="Pfam" id="PF00440">
    <property type="entry name" value="TetR_N"/>
    <property type="match status" value="1"/>
</dbReference>
<dbReference type="InterPro" id="IPR009057">
    <property type="entry name" value="Homeodomain-like_sf"/>
</dbReference>
<dbReference type="PROSITE" id="PS50977">
    <property type="entry name" value="HTH_TETR_2"/>
    <property type="match status" value="1"/>
</dbReference>
<evidence type="ECO:0000256" key="2">
    <source>
        <dbReference type="PROSITE-ProRule" id="PRU00335"/>
    </source>
</evidence>
<keyword evidence="5" id="KW-1185">Reference proteome</keyword>
<dbReference type="InterPro" id="IPR050624">
    <property type="entry name" value="HTH-type_Tx_Regulator"/>
</dbReference>
<dbReference type="AlphaFoldDB" id="A0A2N9DYD2"/>
<dbReference type="SUPFAM" id="SSF46689">
    <property type="entry name" value="Homeodomain-like"/>
    <property type="match status" value="1"/>
</dbReference>
<accession>A0A2N9DYD2</accession>
<dbReference type="PANTHER" id="PTHR43479">
    <property type="entry name" value="ACREF/ENVCD OPERON REPRESSOR-RELATED"/>
    <property type="match status" value="1"/>
</dbReference>
<dbReference type="Gene3D" id="1.10.357.10">
    <property type="entry name" value="Tetracycline Repressor, domain 2"/>
    <property type="match status" value="1"/>
</dbReference>
<dbReference type="Proteomes" id="UP000238739">
    <property type="component" value="Unassembled WGS sequence"/>
</dbReference>
<keyword evidence="1 2" id="KW-0238">DNA-binding</keyword>
<dbReference type="InterPro" id="IPR001647">
    <property type="entry name" value="HTH_TetR"/>
</dbReference>
<feature type="DNA-binding region" description="H-T-H motif" evidence="2">
    <location>
        <begin position="31"/>
        <end position="50"/>
    </location>
</feature>
<name>A0A2N9DYD2_9LACO</name>
<proteinExistence type="predicted"/>